<reference evidence="1" key="1">
    <citation type="journal article" date="2014" name="Front. Microbiol.">
        <title>High frequency of phylogenetically diverse reductive dehalogenase-homologous genes in deep subseafloor sedimentary metagenomes.</title>
        <authorList>
            <person name="Kawai M."/>
            <person name="Futagami T."/>
            <person name="Toyoda A."/>
            <person name="Takaki Y."/>
            <person name="Nishi S."/>
            <person name="Hori S."/>
            <person name="Arai W."/>
            <person name="Tsubouchi T."/>
            <person name="Morono Y."/>
            <person name="Uchiyama I."/>
            <person name="Ito T."/>
            <person name="Fujiyama A."/>
            <person name="Inagaki F."/>
            <person name="Takami H."/>
        </authorList>
    </citation>
    <scope>NUCLEOTIDE SEQUENCE</scope>
    <source>
        <strain evidence="1">Expedition CK06-06</strain>
    </source>
</reference>
<sequence>NSGAPFDPIKENGPIFVDWPRPKAAIVITGMESGYLEPCGCAGLDRMKGGMGRRAALFKELRQKGWPTVGLDVGGLVHGFGRQAELKYQTAVEGKRKMGYDAIAFGADDLRLPAGELLAVAAGVDGSPSRFLAANVGLLGPPGEITPRGRILEAGGMKIGVTAVLGAEYQKDIYNDEIEMVDPETALEKIVPELASKADYLVLLAHATLDESIALGKKFPAFNVVVTSAVPPEEPPRMPETIPGTKTLLIKVGYKGMNAI</sequence>
<feature type="non-terminal residue" evidence="1">
    <location>
        <position position="260"/>
    </location>
</feature>
<dbReference type="EMBL" id="BARS01033368">
    <property type="protein sequence ID" value="GAG25171.1"/>
    <property type="molecule type" value="Genomic_DNA"/>
</dbReference>
<feature type="non-terminal residue" evidence="1">
    <location>
        <position position="1"/>
    </location>
</feature>
<dbReference type="AlphaFoldDB" id="X0XJL5"/>
<comment type="caution">
    <text evidence="1">The sequence shown here is derived from an EMBL/GenBank/DDBJ whole genome shotgun (WGS) entry which is preliminary data.</text>
</comment>
<protein>
    <submittedName>
        <fullName evidence="1">Uncharacterized protein</fullName>
    </submittedName>
</protein>
<dbReference type="SUPFAM" id="SSF56300">
    <property type="entry name" value="Metallo-dependent phosphatases"/>
    <property type="match status" value="1"/>
</dbReference>
<gene>
    <name evidence="1" type="ORF">S01H1_51690</name>
</gene>
<accession>X0XJL5</accession>
<dbReference type="InterPro" id="IPR029052">
    <property type="entry name" value="Metallo-depent_PP-like"/>
</dbReference>
<proteinExistence type="predicted"/>
<dbReference type="Gene3D" id="3.60.21.10">
    <property type="match status" value="1"/>
</dbReference>
<evidence type="ECO:0000313" key="1">
    <source>
        <dbReference type="EMBL" id="GAG25171.1"/>
    </source>
</evidence>
<name>X0XJL5_9ZZZZ</name>
<organism evidence="1">
    <name type="scientific">marine sediment metagenome</name>
    <dbReference type="NCBI Taxonomy" id="412755"/>
    <lineage>
        <taxon>unclassified sequences</taxon>
        <taxon>metagenomes</taxon>
        <taxon>ecological metagenomes</taxon>
    </lineage>
</organism>